<proteinExistence type="predicted"/>
<evidence type="ECO:0008006" key="3">
    <source>
        <dbReference type="Google" id="ProtNLM"/>
    </source>
</evidence>
<comment type="caution">
    <text evidence="1">The sequence shown here is derived from an EMBL/GenBank/DDBJ whole genome shotgun (WGS) entry which is preliminary data.</text>
</comment>
<evidence type="ECO:0000313" key="2">
    <source>
        <dbReference type="Proteomes" id="UP000243688"/>
    </source>
</evidence>
<reference evidence="1 2" key="1">
    <citation type="submission" date="2016-12" db="EMBL/GenBank/DDBJ databases">
        <title>Candidatus Reconcilibacillus cellulovorans genome.</title>
        <authorList>
            <person name="Kolinko S."/>
            <person name="Wu Y.-W."/>
            <person name="Tachea F."/>
            <person name="Denzel E."/>
            <person name="Hiras J."/>
            <person name="Baecker N."/>
            <person name="Chan L.J."/>
            <person name="Eichorst S.A."/>
            <person name="Frey D."/>
            <person name="Adams P.D."/>
            <person name="Pray T."/>
            <person name="Tanjore D."/>
            <person name="Petzold C.J."/>
            <person name="Gladden J.M."/>
            <person name="Simmons B.A."/>
            <person name="Singer S.W."/>
        </authorList>
    </citation>
    <scope>NUCLEOTIDE SEQUENCE [LARGE SCALE GENOMIC DNA]</scope>
    <source>
        <strain evidence="1">JTherm</strain>
    </source>
</reference>
<protein>
    <recommendedName>
        <fullName evidence="3">Vegetative protein</fullName>
    </recommendedName>
</protein>
<sequence>MEGCERPYYAKGFCASHYQRNRLQELKKRRLEQSAESGTMAPKVAAVKSCAAWLCDRPVYGMGLCEYHYESWNMDRFGEQTSGDDRE</sequence>
<name>A0A2A6DYM8_9BACL</name>
<accession>A0A2A6DYM8</accession>
<gene>
    <name evidence="1" type="ORF">BLM47_10200</name>
</gene>
<evidence type="ECO:0000313" key="1">
    <source>
        <dbReference type="EMBL" id="PDO09864.1"/>
    </source>
</evidence>
<organism evidence="1 2">
    <name type="scientific">Candidatus Reconcilbacillus cellulovorans</name>
    <dbReference type="NCBI Taxonomy" id="1906605"/>
    <lineage>
        <taxon>Bacteria</taxon>
        <taxon>Bacillati</taxon>
        <taxon>Bacillota</taxon>
        <taxon>Bacilli</taxon>
        <taxon>Bacillales</taxon>
        <taxon>Paenibacillaceae</taxon>
        <taxon>Candidatus Reconcilbacillus</taxon>
    </lineage>
</organism>
<dbReference type="Proteomes" id="UP000243688">
    <property type="component" value="Unassembled WGS sequence"/>
</dbReference>
<dbReference type="EMBL" id="MOXJ01000025">
    <property type="protein sequence ID" value="PDO09864.1"/>
    <property type="molecule type" value="Genomic_DNA"/>
</dbReference>
<dbReference type="AlphaFoldDB" id="A0A2A6DYM8"/>